<dbReference type="PROSITE" id="PS50853">
    <property type="entry name" value="FN3"/>
    <property type="match status" value="1"/>
</dbReference>
<dbReference type="Proteomes" id="UP000193380">
    <property type="component" value="Unassembled WGS sequence"/>
</dbReference>
<dbReference type="GO" id="GO:0016020">
    <property type="term" value="C:membrane"/>
    <property type="evidence" value="ECO:0007669"/>
    <property type="project" value="UniProtKB-SubCell"/>
</dbReference>
<evidence type="ECO:0000313" key="3">
    <source>
        <dbReference type="EMBL" id="CDQ94995.1"/>
    </source>
</evidence>
<dbReference type="InterPro" id="IPR003961">
    <property type="entry name" value="FN3_dom"/>
</dbReference>
<name>A0A060Z118_ONCMY</name>
<dbReference type="Pfam" id="PF00041">
    <property type="entry name" value="fn3"/>
    <property type="match status" value="1"/>
</dbReference>
<dbReference type="InterPro" id="IPR013783">
    <property type="entry name" value="Ig-like_fold"/>
</dbReference>
<sequence>MLFKNTYIHYVLSINKTLYLVKFVQVCWPHPLIGNLQITYNFHSPNFHSPSLSPSLPPYRWSRPEQVNGVLEFYSVYLSVEGEEPVCVYNSSELFEDHTLRNLTPGTTYSFTVTACTGGGCSFSPPSEAHTEESTPENIPAPYVTPLSPHALNITWTPPDTPNGKEVKGYDGGERGTHCVQ</sequence>
<evidence type="ECO:0000313" key="4">
    <source>
        <dbReference type="Proteomes" id="UP000193380"/>
    </source>
</evidence>
<dbReference type="PANTHER" id="PTHR46957">
    <property type="entry name" value="CYTOKINE RECEPTOR"/>
    <property type="match status" value="1"/>
</dbReference>
<evidence type="ECO:0000256" key="1">
    <source>
        <dbReference type="SAM" id="MobiDB-lite"/>
    </source>
</evidence>
<dbReference type="InterPro" id="IPR036116">
    <property type="entry name" value="FN3_sf"/>
</dbReference>
<dbReference type="STRING" id="8022.A0A060Z118"/>
<evidence type="ECO:0000259" key="2">
    <source>
        <dbReference type="PROSITE" id="PS50853"/>
    </source>
</evidence>
<dbReference type="FunFam" id="2.60.40.10:FF:001004">
    <property type="entry name" value="Usherin"/>
    <property type="match status" value="1"/>
</dbReference>
<protein>
    <recommendedName>
        <fullName evidence="2">Fibronectin type-III domain-containing protein</fullName>
    </recommendedName>
</protein>
<dbReference type="PANTHER" id="PTHR46957:SF3">
    <property type="entry name" value="CYTOKINE RECEPTOR"/>
    <property type="match status" value="1"/>
</dbReference>
<gene>
    <name evidence="3" type="ORF">GSONMT00057480001</name>
</gene>
<organism evidence="3 4">
    <name type="scientific">Oncorhynchus mykiss</name>
    <name type="common">Rainbow trout</name>
    <name type="synonym">Salmo gairdneri</name>
    <dbReference type="NCBI Taxonomy" id="8022"/>
    <lineage>
        <taxon>Eukaryota</taxon>
        <taxon>Metazoa</taxon>
        <taxon>Chordata</taxon>
        <taxon>Craniata</taxon>
        <taxon>Vertebrata</taxon>
        <taxon>Euteleostomi</taxon>
        <taxon>Actinopterygii</taxon>
        <taxon>Neopterygii</taxon>
        <taxon>Teleostei</taxon>
        <taxon>Protacanthopterygii</taxon>
        <taxon>Salmoniformes</taxon>
        <taxon>Salmonidae</taxon>
        <taxon>Salmoninae</taxon>
        <taxon>Oncorhynchus</taxon>
    </lineage>
</organism>
<proteinExistence type="predicted"/>
<feature type="compositionally biased region" description="Basic and acidic residues" evidence="1">
    <location>
        <begin position="163"/>
        <end position="181"/>
    </location>
</feature>
<reference evidence="3" key="2">
    <citation type="submission" date="2014-03" db="EMBL/GenBank/DDBJ databases">
        <authorList>
            <person name="Genoscope - CEA"/>
        </authorList>
    </citation>
    <scope>NUCLEOTIDE SEQUENCE</scope>
</reference>
<feature type="region of interest" description="Disordered" evidence="1">
    <location>
        <begin position="155"/>
        <end position="181"/>
    </location>
</feature>
<feature type="domain" description="Fibronectin type-III" evidence="2">
    <location>
        <begin position="43"/>
        <end position="138"/>
    </location>
</feature>
<reference evidence="3" key="1">
    <citation type="journal article" date="2014" name="Nat. Commun.">
        <title>The rainbow trout genome provides novel insights into evolution after whole-genome duplication in vertebrates.</title>
        <authorList>
            <person name="Berthelot C."/>
            <person name="Brunet F."/>
            <person name="Chalopin D."/>
            <person name="Juanchich A."/>
            <person name="Bernard M."/>
            <person name="Noel B."/>
            <person name="Bento P."/>
            <person name="Da Silva C."/>
            <person name="Labadie K."/>
            <person name="Alberti A."/>
            <person name="Aury J.M."/>
            <person name="Louis A."/>
            <person name="Dehais P."/>
            <person name="Bardou P."/>
            <person name="Montfort J."/>
            <person name="Klopp C."/>
            <person name="Cabau C."/>
            <person name="Gaspin C."/>
            <person name="Thorgaard G.H."/>
            <person name="Boussaha M."/>
            <person name="Quillet E."/>
            <person name="Guyomard R."/>
            <person name="Galiana D."/>
            <person name="Bobe J."/>
            <person name="Volff J.N."/>
            <person name="Genet C."/>
            <person name="Wincker P."/>
            <person name="Jaillon O."/>
            <person name="Roest Crollius H."/>
            <person name="Guiguen Y."/>
        </authorList>
    </citation>
    <scope>NUCLEOTIDE SEQUENCE [LARGE SCALE GENOMIC DNA]</scope>
</reference>
<dbReference type="AlphaFoldDB" id="A0A060Z118"/>
<dbReference type="InterPro" id="IPR050713">
    <property type="entry name" value="RTP_Phos/Ushers"/>
</dbReference>
<dbReference type="CDD" id="cd00063">
    <property type="entry name" value="FN3"/>
    <property type="match status" value="1"/>
</dbReference>
<dbReference type="Gene3D" id="2.60.40.10">
    <property type="entry name" value="Immunoglobulins"/>
    <property type="match status" value="2"/>
</dbReference>
<dbReference type="SUPFAM" id="SSF49265">
    <property type="entry name" value="Fibronectin type III"/>
    <property type="match status" value="1"/>
</dbReference>
<accession>A0A060Z118</accession>
<dbReference type="PaxDb" id="8022-A0A060Z118"/>
<dbReference type="EMBL" id="FR919349">
    <property type="protein sequence ID" value="CDQ94995.1"/>
    <property type="molecule type" value="Genomic_DNA"/>
</dbReference>
<feature type="non-terminal residue" evidence="3">
    <location>
        <position position="181"/>
    </location>
</feature>